<protein>
    <submittedName>
        <fullName evidence="1">Uncharacterized protein</fullName>
    </submittedName>
</protein>
<reference evidence="2" key="1">
    <citation type="submission" date="2020-09" db="EMBL/GenBank/DDBJ databases">
        <title>Clinical and molecular characterization of Acinetobacter seifertii in Taiwan.</title>
        <authorList>
            <person name="Li L.-H."/>
            <person name="Yang Y.-S."/>
            <person name="Sun J.-R."/>
            <person name="Huang T.-W."/>
            <person name="Huang W.-C."/>
            <person name="Wang Y.-C."/>
            <person name="Kuo T.-H."/>
            <person name="Kuo S.-C."/>
            <person name="Chen T.-L."/>
        </authorList>
    </citation>
    <scope>NUCLEOTIDE SEQUENCE [LARGE SCALE GENOMIC DNA]</scope>
    <source>
        <strain evidence="2">AS39</strain>
    </source>
</reference>
<organism evidence="1 2">
    <name type="scientific">Acinetobacter seifertii</name>
    <dbReference type="NCBI Taxonomy" id="1530123"/>
    <lineage>
        <taxon>Bacteria</taxon>
        <taxon>Pseudomonadati</taxon>
        <taxon>Pseudomonadota</taxon>
        <taxon>Gammaproteobacteria</taxon>
        <taxon>Moraxellales</taxon>
        <taxon>Moraxellaceae</taxon>
        <taxon>Acinetobacter</taxon>
        <taxon>Acinetobacter calcoaceticus/baumannii complex</taxon>
    </lineage>
</organism>
<proteinExistence type="predicted"/>
<gene>
    <name evidence="1" type="ORF">IC776_02765</name>
</gene>
<name>A0A7H2V907_9GAMM</name>
<reference evidence="1 2" key="2">
    <citation type="submission" date="2020-09" db="EMBL/GenBank/DDBJ databases">
        <authorList>
            <person name="Chen F.-J."/>
            <person name="Lee Y.-T."/>
        </authorList>
    </citation>
    <scope>NUCLEOTIDE SEQUENCE [LARGE SCALE GENOMIC DNA]</scope>
    <source>
        <strain evidence="1 2">AS39</strain>
    </source>
</reference>
<sequence>MIEKIENPAGLKLEHVEGLITELQQHFDENSKNLPCFFSLEESGVAIEITTTSCQYSYNLEQLKLLKIELLDPVANSIKEIS</sequence>
<evidence type="ECO:0000313" key="1">
    <source>
        <dbReference type="EMBL" id="QNX72840.1"/>
    </source>
</evidence>
<accession>A0A7H2V907</accession>
<evidence type="ECO:0000313" key="2">
    <source>
        <dbReference type="Proteomes" id="UP000516666"/>
    </source>
</evidence>
<dbReference type="EMBL" id="CP061646">
    <property type="protein sequence ID" value="QNX72840.1"/>
    <property type="molecule type" value="Genomic_DNA"/>
</dbReference>
<dbReference type="Proteomes" id="UP000516666">
    <property type="component" value="Chromosome"/>
</dbReference>
<dbReference type="AlphaFoldDB" id="A0A7H2V907"/>
<dbReference type="RefSeq" id="WP_191012592.1">
    <property type="nucleotide sequence ID" value="NZ_CP061646.1"/>
</dbReference>